<dbReference type="PANTHER" id="PTHR43461:SF1">
    <property type="entry name" value="TRANSMEMBRANE PROTEIN 256"/>
    <property type="match status" value="1"/>
</dbReference>
<evidence type="ECO:0000256" key="4">
    <source>
        <dbReference type="ARBA" id="ARBA00022989"/>
    </source>
</evidence>
<organism evidence="7 8">
    <name type="scientific">Halobacteriovorax marinus</name>
    <dbReference type="NCBI Taxonomy" id="97084"/>
    <lineage>
        <taxon>Bacteria</taxon>
        <taxon>Pseudomonadati</taxon>
        <taxon>Bdellovibrionota</taxon>
        <taxon>Bacteriovoracia</taxon>
        <taxon>Bacteriovoracales</taxon>
        <taxon>Halobacteriovoraceae</taxon>
        <taxon>Halobacteriovorax</taxon>
    </lineage>
</organism>
<comment type="similarity">
    <text evidence="2">Belongs to the UPF0382 family.</text>
</comment>
<dbReference type="Pfam" id="PF04241">
    <property type="entry name" value="DUF423"/>
    <property type="match status" value="1"/>
</dbReference>
<evidence type="ECO:0000256" key="2">
    <source>
        <dbReference type="ARBA" id="ARBA00009694"/>
    </source>
</evidence>
<keyword evidence="4 6" id="KW-1133">Transmembrane helix</keyword>
<evidence type="ECO:0000313" key="7">
    <source>
        <dbReference type="EMBL" id="OUR99931.1"/>
    </source>
</evidence>
<evidence type="ECO:0000313" key="8">
    <source>
        <dbReference type="Proteomes" id="UP000196531"/>
    </source>
</evidence>
<feature type="transmembrane region" description="Helical" evidence="6">
    <location>
        <begin position="99"/>
        <end position="123"/>
    </location>
</feature>
<evidence type="ECO:0000256" key="5">
    <source>
        <dbReference type="ARBA" id="ARBA00023136"/>
    </source>
</evidence>
<protein>
    <recommendedName>
        <fullName evidence="9">DUF423 domain-containing protein</fullName>
    </recommendedName>
</protein>
<name>A0A1Y5FCK8_9BACT</name>
<evidence type="ECO:0008006" key="9">
    <source>
        <dbReference type="Google" id="ProtNLM"/>
    </source>
</evidence>
<dbReference type="PANTHER" id="PTHR43461">
    <property type="entry name" value="TRANSMEMBRANE PROTEIN 256"/>
    <property type="match status" value="1"/>
</dbReference>
<evidence type="ECO:0000256" key="3">
    <source>
        <dbReference type="ARBA" id="ARBA00022692"/>
    </source>
</evidence>
<evidence type="ECO:0000256" key="1">
    <source>
        <dbReference type="ARBA" id="ARBA00004141"/>
    </source>
</evidence>
<evidence type="ECO:0000256" key="6">
    <source>
        <dbReference type="SAM" id="Phobius"/>
    </source>
</evidence>
<reference evidence="8" key="1">
    <citation type="journal article" date="2017" name="Proc. Natl. Acad. Sci. U.S.A.">
        <title>Simulation of Deepwater Horizon oil plume reveals substrate specialization within a complex community of hydrocarbon-degraders.</title>
        <authorList>
            <person name="Hu P."/>
            <person name="Dubinsky E.A."/>
            <person name="Probst A.J."/>
            <person name="Wang J."/>
            <person name="Sieber C.M.K."/>
            <person name="Tom L.M."/>
            <person name="Gardinali P."/>
            <person name="Banfield J.F."/>
            <person name="Atlas R.M."/>
            <person name="Andersen G.L."/>
        </authorList>
    </citation>
    <scope>NUCLEOTIDE SEQUENCE [LARGE SCALE GENOMIC DNA]</scope>
</reference>
<comment type="subcellular location">
    <subcellularLocation>
        <location evidence="1">Membrane</location>
        <topology evidence="1">Multi-pass membrane protein</topology>
    </subcellularLocation>
</comment>
<proteinExistence type="inferred from homology"/>
<dbReference type="EMBL" id="MAAO01000002">
    <property type="protein sequence ID" value="OUR99931.1"/>
    <property type="molecule type" value="Genomic_DNA"/>
</dbReference>
<feature type="transmembrane region" description="Helical" evidence="6">
    <location>
        <begin position="40"/>
        <end position="63"/>
    </location>
</feature>
<feature type="transmembrane region" description="Helical" evidence="6">
    <location>
        <begin position="75"/>
        <end position="93"/>
    </location>
</feature>
<dbReference type="GO" id="GO:0005886">
    <property type="term" value="C:plasma membrane"/>
    <property type="evidence" value="ECO:0007669"/>
    <property type="project" value="TreeGrafter"/>
</dbReference>
<sequence>MELRKVNQKLFVGSLLLGLCVALGALGAHGLEKTLSAKHLATFITGVHYQMIHSFGIILLGILTQIFNKEFKREFICFLVGIVFFSFNCYIYAISGVKIFAMLIPIGGVTFIVGWILLSLNFLKKS</sequence>
<gene>
    <name evidence="7" type="ORF">A9Q84_02555</name>
</gene>
<keyword evidence="5 6" id="KW-0472">Membrane</keyword>
<comment type="caution">
    <text evidence="7">The sequence shown here is derived from an EMBL/GenBank/DDBJ whole genome shotgun (WGS) entry which is preliminary data.</text>
</comment>
<dbReference type="Proteomes" id="UP000196531">
    <property type="component" value="Unassembled WGS sequence"/>
</dbReference>
<dbReference type="InterPro" id="IPR006696">
    <property type="entry name" value="DUF423"/>
</dbReference>
<accession>A0A1Y5FCK8</accession>
<keyword evidence="3 6" id="KW-0812">Transmembrane</keyword>
<dbReference type="AlphaFoldDB" id="A0A1Y5FCK8"/>